<accession>A0A1G7CF18</accession>
<evidence type="ECO:0000259" key="1">
    <source>
        <dbReference type="Pfam" id="PF03724"/>
    </source>
</evidence>
<name>A0A1G7CF18_9FLAO</name>
<proteinExistence type="predicted"/>
<dbReference type="PROSITE" id="PS51257">
    <property type="entry name" value="PROKAR_LIPOPROTEIN"/>
    <property type="match status" value="1"/>
</dbReference>
<dbReference type="STRING" id="1071918.SAMN05421544_10823"/>
<dbReference type="RefSeq" id="WP_092736505.1">
    <property type="nucleotide sequence ID" value="NZ_FNAS01000008.1"/>
</dbReference>
<organism evidence="2 3">
    <name type="scientific">Riemerella columbipharyngis</name>
    <dbReference type="NCBI Taxonomy" id="1071918"/>
    <lineage>
        <taxon>Bacteria</taxon>
        <taxon>Pseudomonadati</taxon>
        <taxon>Bacteroidota</taxon>
        <taxon>Flavobacteriia</taxon>
        <taxon>Flavobacteriales</taxon>
        <taxon>Weeksellaceae</taxon>
        <taxon>Riemerella</taxon>
    </lineage>
</organism>
<dbReference type="PANTHER" id="PTHR35535:SF2">
    <property type="entry name" value="DUF306 DOMAIN-CONTAINING PROTEIN"/>
    <property type="match status" value="1"/>
</dbReference>
<reference evidence="2 3" key="1">
    <citation type="submission" date="2016-10" db="EMBL/GenBank/DDBJ databases">
        <authorList>
            <person name="de Groot N.N."/>
        </authorList>
    </citation>
    <scope>NUCLEOTIDE SEQUENCE [LARGE SCALE GENOMIC DNA]</scope>
    <source>
        <strain evidence="2 3">DSM 24015</strain>
    </source>
</reference>
<dbReference type="PANTHER" id="PTHR35535">
    <property type="entry name" value="HEAT SHOCK PROTEIN HSLJ"/>
    <property type="match status" value="1"/>
</dbReference>
<dbReference type="Pfam" id="PF03724">
    <property type="entry name" value="META"/>
    <property type="match status" value="1"/>
</dbReference>
<dbReference type="InterPro" id="IPR038670">
    <property type="entry name" value="HslJ-like_sf"/>
</dbReference>
<protein>
    <submittedName>
        <fullName evidence="2">Heat shock protein HslJ</fullName>
    </submittedName>
</protein>
<gene>
    <name evidence="2" type="ORF">SAMN05421544_10823</name>
</gene>
<sequence>MKKVILGIILSLVTIACSSVANLKLGKMQNNIHGITWIMTGETLKNSEIPTIHIDQDKISGTAGCNTYFGYAIVDKNNGTFSVKNIATTRMACKNTQVEQAFLNMLSQADKYVSDGNTLNIYKGNILLMKFTKKDGDS</sequence>
<dbReference type="EMBL" id="FNAS01000008">
    <property type="protein sequence ID" value="SDE37843.1"/>
    <property type="molecule type" value="Genomic_DNA"/>
</dbReference>
<feature type="domain" description="DUF306" evidence="1">
    <location>
        <begin position="39"/>
        <end position="125"/>
    </location>
</feature>
<evidence type="ECO:0000313" key="3">
    <source>
        <dbReference type="Proteomes" id="UP000198517"/>
    </source>
</evidence>
<dbReference type="Proteomes" id="UP000198517">
    <property type="component" value="Unassembled WGS sequence"/>
</dbReference>
<dbReference type="InterPro" id="IPR005184">
    <property type="entry name" value="DUF306_Meta_HslJ"/>
</dbReference>
<keyword evidence="2" id="KW-0346">Stress response</keyword>
<dbReference type="OrthoDB" id="880459at2"/>
<keyword evidence="3" id="KW-1185">Reference proteome</keyword>
<evidence type="ECO:0000313" key="2">
    <source>
        <dbReference type="EMBL" id="SDE37843.1"/>
    </source>
</evidence>
<dbReference type="AlphaFoldDB" id="A0A1G7CF18"/>
<dbReference type="Gene3D" id="2.40.128.270">
    <property type="match status" value="1"/>
</dbReference>
<dbReference type="InterPro" id="IPR053147">
    <property type="entry name" value="Hsp_HslJ-like"/>
</dbReference>